<keyword evidence="1 4" id="KW-0489">Methyltransferase</keyword>
<gene>
    <name evidence="4" type="ORF">ACJDU8_19550</name>
</gene>
<dbReference type="InterPro" id="IPR012327">
    <property type="entry name" value="MeTrfase_D12"/>
</dbReference>
<evidence type="ECO:0000256" key="2">
    <source>
        <dbReference type="ARBA" id="ARBA00022679"/>
    </source>
</evidence>
<evidence type="ECO:0000256" key="3">
    <source>
        <dbReference type="ARBA" id="ARBA00022691"/>
    </source>
</evidence>
<evidence type="ECO:0000256" key="1">
    <source>
        <dbReference type="ARBA" id="ARBA00022603"/>
    </source>
</evidence>
<dbReference type="InterPro" id="IPR009061">
    <property type="entry name" value="DNA-bd_dom_put_sf"/>
</dbReference>
<dbReference type="Pfam" id="PF02086">
    <property type="entry name" value="MethyltransfD12"/>
    <property type="match status" value="1"/>
</dbReference>
<accession>A0ABW8ST16</accession>
<keyword evidence="2" id="KW-0808">Transferase</keyword>
<keyword evidence="5" id="KW-1185">Reference proteome</keyword>
<comment type="caution">
    <text evidence="4">The sequence shown here is derived from an EMBL/GenBank/DDBJ whole genome shotgun (WGS) entry which is preliminary data.</text>
</comment>
<dbReference type="SUPFAM" id="SSF46955">
    <property type="entry name" value="Putative DNA-binding domain"/>
    <property type="match status" value="1"/>
</dbReference>
<reference evidence="4 5" key="1">
    <citation type="submission" date="2024-11" db="EMBL/GenBank/DDBJ databases">
        <authorList>
            <person name="Heng Y.C."/>
            <person name="Lim A.C.H."/>
            <person name="Lee J.K.Y."/>
            <person name="Kittelmann S."/>
        </authorList>
    </citation>
    <scope>NUCLEOTIDE SEQUENCE [LARGE SCALE GENOMIC DNA]</scope>
    <source>
        <strain evidence="4 5">WILCCON 0269</strain>
    </source>
</reference>
<protein>
    <submittedName>
        <fullName evidence="4">DNA adenine methylase</fullName>
    </submittedName>
</protein>
<dbReference type="GO" id="GO:0032259">
    <property type="term" value="P:methylation"/>
    <property type="evidence" value="ECO:0007669"/>
    <property type="project" value="UniProtKB-KW"/>
</dbReference>
<dbReference type="Gene3D" id="1.10.1660.10">
    <property type="match status" value="1"/>
</dbReference>
<keyword evidence="3" id="KW-0949">S-adenosyl-L-methionine</keyword>
<sequence>MIPSTYKTLYLLKKYDVSRQTLYNWIKNGFISEPEKDWRGWRIWTDESLNEIEQIIKLKKHKSETIKIQEEKKLYINNRRYLGSKYKLINFIKDIVKEECGKFHVFSDIFGGTGVVGYTFNNKDNKVIMNDILCSNYLAYKTWFSNEEYDKTKMIKLINEFNHLEANEENYVSENFGGKYFTTENAKKIGNIRHEIELLSSSLTFREKAILITSLIYAVDKVANTCGHYDAFRKKIDSLQAVKLQMPAIDDYSNNNNEIYKEDANELVKKISSDITYIDTPYNSRQYSDSYHLLENIAEWKKPQVIGVAKKMIDRSKIKSKYCTVKAPLVFDNLVQNLDTKYILVSYNDMAEKGNGRSNSKISDEEILESLNKRGKIKVFDTDFQYFTTGKTKLVEHKERIFLCKCT</sequence>
<dbReference type="Proteomes" id="UP001623660">
    <property type="component" value="Unassembled WGS sequence"/>
</dbReference>
<dbReference type="EMBL" id="JBJHZX010000036">
    <property type="protein sequence ID" value="MFL0197745.1"/>
    <property type="molecule type" value="Genomic_DNA"/>
</dbReference>
<evidence type="ECO:0000313" key="5">
    <source>
        <dbReference type="Proteomes" id="UP001623660"/>
    </source>
</evidence>
<dbReference type="PRINTS" id="PR00505">
    <property type="entry name" value="D12N6MTFRASE"/>
</dbReference>
<proteinExistence type="predicted"/>
<evidence type="ECO:0000313" key="4">
    <source>
        <dbReference type="EMBL" id="MFL0197745.1"/>
    </source>
</evidence>
<name>A0ABW8ST16_9CLOT</name>
<dbReference type="GO" id="GO:0008168">
    <property type="term" value="F:methyltransferase activity"/>
    <property type="evidence" value="ECO:0007669"/>
    <property type="project" value="UniProtKB-KW"/>
</dbReference>
<dbReference type="SUPFAM" id="SSF53335">
    <property type="entry name" value="S-adenosyl-L-methionine-dependent methyltransferases"/>
    <property type="match status" value="1"/>
</dbReference>
<organism evidence="4 5">
    <name type="scientific">Candidatus Clostridium eludens</name>
    <dbReference type="NCBI Taxonomy" id="3381663"/>
    <lineage>
        <taxon>Bacteria</taxon>
        <taxon>Bacillati</taxon>
        <taxon>Bacillota</taxon>
        <taxon>Clostridia</taxon>
        <taxon>Eubacteriales</taxon>
        <taxon>Clostridiaceae</taxon>
        <taxon>Clostridium</taxon>
    </lineage>
</organism>
<dbReference type="RefSeq" id="WP_406793848.1">
    <property type="nucleotide sequence ID" value="NZ_JBJHZX010000036.1"/>
</dbReference>
<dbReference type="InterPro" id="IPR029063">
    <property type="entry name" value="SAM-dependent_MTases_sf"/>
</dbReference>